<evidence type="ECO:0000256" key="2">
    <source>
        <dbReference type="ARBA" id="ARBA00012438"/>
    </source>
</evidence>
<dbReference type="Proteomes" id="UP000182178">
    <property type="component" value="Unassembled WGS sequence"/>
</dbReference>
<evidence type="ECO:0000259" key="18">
    <source>
        <dbReference type="PROSITE" id="PS50113"/>
    </source>
</evidence>
<evidence type="ECO:0000256" key="14">
    <source>
        <dbReference type="ARBA" id="ARBA00022991"/>
    </source>
</evidence>
<evidence type="ECO:0000256" key="3">
    <source>
        <dbReference type="ARBA" id="ARBA00021740"/>
    </source>
</evidence>
<dbReference type="InterPro" id="IPR013656">
    <property type="entry name" value="PAS_4"/>
</dbReference>
<dbReference type="InterPro" id="IPR000700">
    <property type="entry name" value="PAS-assoc_C"/>
</dbReference>
<keyword evidence="7" id="KW-0285">Flavoprotein</keyword>
<dbReference type="EC" id="2.7.13.3" evidence="2"/>
<keyword evidence="16" id="KW-0675">Receptor</keyword>
<evidence type="ECO:0000256" key="5">
    <source>
        <dbReference type="ARBA" id="ARBA00022553"/>
    </source>
</evidence>
<evidence type="ECO:0000256" key="9">
    <source>
        <dbReference type="ARBA" id="ARBA00022679"/>
    </source>
</evidence>
<dbReference type="RefSeq" id="WP_072249551.1">
    <property type="nucleotide sequence ID" value="NZ_CYHC01000011.1"/>
</dbReference>
<dbReference type="InterPro" id="IPR013767">
    <property type="entry name" value="PAS_fold"/>
</dbReference>
<dbReference type="PROSITE" id="PS50113">
    <property type="entry name" value="PAC"/>
    <property type="match status" value="3"/>
</dbReference>
<keyword evidence="15" id="KW-0843">Virulence</keyword>
<feature type="domain" description="PAC" evidence="18">
    <location>
        <begin position="232"/>
        <end position="284"/>
    </location>
</feature>
<dbReference type="InterPro" id="IPR000014">
    <property type="entry name" value="PAS"/>
</dbReference>
<dbReference type="InterPro" id="IPR036890">
    <property type="entry name" value="HATPase_C_sf"/>
</dbReference>
<keyword evidence="11" id="KW-0547">Nucleotide-binding</keyword>
<dbReference type="Pfam" id="PF07536">
    <property type="entry name" value="HWE_HK"/>
    <property type="match status" value="1"/>
</dbReference>
<evidence type="ECO:0000256" key="10">
    <source>
        <dbReference type="ARBA" id="ARBA00022737"/>
    </source>
</evidence>
<feature type="domain" description="PAC" evidence="18">
    <location>
        <begin position="101"/>
        <end position="153"/>
    </location>
</feature>
<dbReference type="PANTHER" id="PTHR41523:SF8">
    <property type="entry name" value="ETHYLENE RESPONSE SENSOR PROTEIN"/>
    <property type="match status" value="1"/>
</dbReference>
<reference evidence="19 20" key="1">
    <citation type="submission" date="2015-08" db="EMBL/GenBank/DDBJ databases">
        <authorList>
            <person name="Varghese N."/>
        </authorList>
    </citation>
    <scope>NUCLEOTIDE SEQUENCE [LARGE SCALE GENOMIC DNA]</scope>
    <source>
        <strain evidence="19 20">DSM 18167</strain>
    </source>
</reference>
<gene>
    <name evidence="19" type="ORF">Ga0061061_11111</name>
</gene>
<evidence type="ECO:0000256" key="15">
    <source>
        <dbReference type="ARBA" id="ARBA00023026"/>
    </source>
</evidence>
<dbReference type="Gene3D" id="3.30.565.10">
    <property type="entry name" value="Histidine kinase-like ATPase, C-terminal domain"/>
    <property type="match status" value="1"/>
</dbReference>
<evidence type="ECO:0000256" key="4">
    <source>
        <dbReference type="ARBA" id="ARBA00022543"/>
    </source>
</evidence>
<keyword evidence="8" id="KW-0288">FMN</keyword>
<dbReference type="NCBIfam" id="TIGR00229">
    <property type="entry name" value="sensory_box"/>
    <property type="match status" value="2"/>
</dbReference>
<keyword evidence="13" id="KW-0067">ATP-binding</keyword>
<keyword evidence="14" id="KW-0157">Chromophore</keyword>
<keyword evidence="5" id="KW-0597">Phosphoprotein</keyword>
<evidence type="ECO:0000256" key="13">
    <source>
        <dbReference type="ARBA" id="ARBA00022840"/>
    </source>
</evidence>
<keyword evidence="20" id="KW-1185">Reference proteome</keyword>
<evidence type="ECO:0000256" key="1">
    <source>
        <dbReference type="ARBA" id="ARBA00000085"/>
    </source>
</evidence>
<dbReference type="Gene3D" id="3.30.450.20">
    <property type="entry name" value="PAS domain"/>
    <property type="match status" value="3"/>
</dbReference>
<dbReference type="EMBL" id="CYHC01000011">
    <property type="protein sequence ID" value="CUA90029.1"/>
    <property type="molecule type" value="Genomic_DNA"/>
</dbReference>
<dbReference type="SMART" id="SM00091">
    <property type="entry name" value="PAS"/>
    <property type="match status" value="3"/>
</dbReference>
<keyword evidence="9" id="KW-0808">Transferase</keyword>
<dbReference type="InterPro" id="IPR011102">
    <property type="entry name" value="Sig_transdc_His_kinase_HWE"/>
</dbReference>
<dbReference type="SUPFAM" id="SSF55874">
    <property type="entry name" value="ATPase domain of HSP90 chaperone/DNA topoisomerase II/histidine kinase"/>
    <property type="match status" value="1"/>
</dbReference>
<evidence type="ECO:0000313" key="19">
    <source>
        <dbReference type="EMBL" id="CUA90029.1"/>
    </source>
</evidence>
<evidence type="ECO:0000313" key="20">
    <source>
        <dbReference type="Proteomes" id="UP000182178"/>
    </source>
</evidence>
<dbReference type="Pfam" id="PF13426">
    <property type="entry name" value="PAS_9"/>
    <property type="match status" value="1"/>
</dbReference>
<keyword evidence="12" id="KW-0418">Kinase</keyword>
<name>A0ABM9UCZ2_9HYPH</name>
<evidence type="ECO:0000259" key="17">
    <source>
        <dbReference type="PROSITE" id="PS50112"/>
    </source>
</evidence>
<dbReference type="InterPro" id="IPR035965">
    <property type="entry name" value="PAS-like_dom_sf"/>
</dbReference>
<dbReference type="CDD" id="cd00130">
    <property type="entry name" value="PAS"/>
    <property type="match status" value="3"/>
</dbReference>
<evidence type="ECO:0000256" key="16">
    <source>
        <dbReference type="ARBA" id="ARBA00023170"/>
    </source>
</evidence>
<feature type="domain" description="PAS" evidence="17">
    <location>
        <begin position="160"/>
        <end position="194"/>
    </location>
</feature>
<proteinExistence type="predicted"/>
<accession>A0ABM9UCZ2</accession>
<comment type="catalytic activity">
    <reaction evidence="1">
        <text>ATP + protein L-histidine = ADP + protein N-phospho-L-histidine.</text>
        <dbReference type="EC" id="2.7.13.3"/>
    </reaction>
</comment>
<feature type="domain" description="PAS" evidence="17">
    <location>
        <begin position="281"/>
        <end position="351"/>
    </location>
</feature>
<dbReference type="PROSITE" id="PS50112">
    <property type="entry name" value="PAS"/>
    <property type="match status" value="2"/>
</dbReference>
<dbReference type="SMART" id="SM00086">
    <property type="entry name" value="PAC"/>
    <property type="match status" value="3"/>
</dbReference>
<keyword evidence="6" id="KW-0716">Sensory transduction</keyword>
<evidence type="ECO:0000256" key="12">
    <source>
        <dbReference type="ARBA" id="ARBA00022777"/>
    </source>
</evidence>
<dbReference type="InterPro" id="IPR001610">
    <property type="entry name" value="PAC"/>
</dbReference>
<evidence type="ECO:0000256" key="11">
    <source>
        <dbReference type="ARBA" id="ARBA00022741"/>
    </source>
</evidence>
<dbReference type="SUPFAM" id="SSF55785">
    <property type="entry name" value="PYP-like sensor domain (PAS domain)"/>
    <property type="match status" value="3"/>
</dbReference>
<evidence type="ECO:0000256" key="8">
    <source>
        <dbReference type="ARBA" id="ARBA00022643"/>
    </source>
</evidence>
<dbReference type="Pfam" id="PF00989">
    <property type="entry name" value="PAS"/>
    <property type="match status" value="1"/>
</dbReference>
<dbReference type="PANTHER" id="PTHR41523">
    <property type="entry name" value="TWO-COMPONENT SYSTEM SENSOR PROTEIN"/>
    <property type="match status" value="1"/>
</dbReference>
<keyword evidence="10" id="KW-0677">Repeat</keyword>
<comment type="caution">
    <text evidence="19">The sequence shown here is derived from an EMBL/GenBank/DDBJ whole genome shotgun (WGS) entry which is preliminary data.</text>
</comment>
<organism evidence="19 20">
    <name type="scientific">Chelatococcus sambhunathii</name>
    <dbReference type="NCBI Taxonomy" id="363953"/>
    <lineage>
        <taxon>Bacteria</taxon>
        <taxon>Pseudomonadati</taxon>
        <taxon>Pseudomonadota</taxon>
        <taxon>Alphaproteobacteria</taxon>
        <taxon>Hyphomicrobiales</taxon>
        <taxon>Chelatococcaceae</taxon>
        <taxon>Chelatococcus</taxon>
    </lineage>
</organism>
<sequence length="601" mass="65985">MSSSDVTSLPLSQVEREPTDSWLDIERLLDLFPGAFYICDHEGRIVRYNQGAADLWGRRPRLNDPSERFGGAVRLYRPDGSLLPHGQHPMAETLRTGAPVRNAEIVIERPDRTRILALVNINPLFNAAGAITGAINCFRDITEHRQQQEQVYNEALRSHELLSLLPAAIYMTDAQGRITFYNEAAANLWGCRPELGKSEFCGSWKLFWPDGTPLPHDECPMAMALKEKRPIRGLDAVAERPDGTRVPFLPYPTPLFDASGHLVGAVNVLVDMTERLHAEEAARRLALIVESSDDAIISTDLDGIVTSWNGGAERLYGYTAAEAIGRPVMILIPDDRPDEEPSILERIRRGERVDHYETVRRCKDGRLVDVSLTVSPIHDGAGRIIGASKIARNITDRRQAEEQQALLLREMNHRIKNLFALAIGIVSLSGRAAGAETVTDAIRERLAALARAHELTLHAAAGDGMRSTTLRALIEAILEPYREASAPGRLALDGTDLPIGGPALTGIALLMHEFATNAAKYGALSSPTGRITIRWALDGDRVTILWREHGGPPIQHPPAEEGFGSSLARSTVRQLGGALAREWSREGLVMRLSIPAERLGA</sequence>
<protein>
    <recommendedName>
        <fullName evidence="3">Blue-light-activated histidine kinase</fullName>
        <ecNumber evidence="2">2.7.13.3</ecNumber>
    </recommendedName>
</protein>
<keyword evidence="4" id="KW-0600">Photoreceptor protein</keyword>
<feature type="domain" description="PAC" evidence="18">
    <location>
        <begin position="352"/>
        <end position="406"/>
    </location>
</feature>
<evidence type="ECO:0000256" key="6">
    <source>
        <dbReference type="ARBA" id="ARBA00022606"/>
    </source>
</evidence>
<evidence type="ECO:0000256" key="7">
    <source>
        <dbReference type="ARBA" id="ARBA00022630"/>
    </source>
</evidence>
<dbReference type="Pfam" id="PF08448">
    <property type="entry name" value="PAS_4"/>
    <property type="match status" value="1"/>
</dbReference>
<dbReference type="SMART" id="SM00911">
    <property type="entry name" value="HWE_HK"/>
    <property type="match status" value="1"/>
</dbReference>